<reference evidence="2" key="1">
    <citation type="submission" date="2016-10" db="EMBL/GenBank/DDBJ databases">
        <authorList>
            <person name="Varghese N."/>
            <person name="Submissions S."/>
        </authorList>
    </citation>
    <scope>NUCLEOTIDE SEQUENCE [LARGE SCALE GENOMIC DNA]</scope>
    <source>
        <strain evidence="2">Gh-48</strain>
    </source>
</reference>
<evidence type="ECO:0000313" key="2">
    <source>
        <dbReference type="Proteomes" id="UP000198942"/>
    </source>
</evidence>
<dbReference type="STRING" id="551995.SAMN05192574_102319"/>
<name>A0A1H8DF03_9SPHI</name>
<evidence type="ECO:0000313" key="1">
    <source>
        <dbReference type="EMBL" id="SEN05695.1"/>
    </source>
</evidence>
<dbReference type="EMBL" id="FOCL01000002">
    <property type="protein sequence ID" value="SEN05695.1"/>
    <property type="molecule type" value="Genomic_DNA"/>
</dbReference>
<dbReference type="AlphaFoldDB" id="A0A1H8DF03"/>
<keyword evidence="2" id="KW-1185">Reference proteome</keyword>
<organism evidence="1 2">
    <name type="scientific">Mucilaginibacter gossypiicola</name>
    <dbReference type="NCBI Taxonomy" id="551995"/>
    <lineage>
        <taxon>Bacteria</taxon>
        <taxon>Pseudomonadati</taxon>
        <taxon>Bacteroidota</taxon>
        <taxon>Sphingobacteriia</taxon>
        <taxon>Sphingobacteriales</taxon>
        <taxon>Sphingobacteriaceae</taxon>
        <taxon>Mucilaginibacter</taxon>
    </lineage>
</organism>
<dbReference type="Proteomes" id="UP000198942">
    <property type="component" value="Unassembled WGS sequence"/>
</dbReference>
<dbReference type="PROSITE" id="PS51257">
    <property type="entry name" value="PROKAR_LIPOPROTEIN"/>
    <property type="match status" value="1"/>
</dbReference>
<proteinExistence type="predicted"/>
<accession>A0A1H8DF03</accession>
<gene>
    <name evidence="1" type="ORF">SAMN05192574_102319</name>
</gene>
<sequence length="223" mass="25318">MHRMFKASKTCMASIKKTWILIFLVASCLRLSAQSFSFGDLFGQAGKLQKNYLAQIAAYRMFESELKQGYNVIRHGLGGIRDINAAELNAHSSYYQSLVQVNSAVKNDPRLAGMLQWQRDINGSFNQPVKGLTGDEQTYWANVKAAVLKGCNDDLTNLQHLMQEGDLQMTDDERLQGLAKIHASMLEKYEFTRRFIAAARLLVAQRQHEINDTQTLVKLYENH</sequence>
<protein>
    <submittedName>
        <fullName evidence="1">Uncharacterized protein</fullName>
    </submittedName>
</protein>